<name>A0A2N9H6Z2_FAGSY</name>
<keyword evidence="9" id="KW-1133">Transmembrane helix</keyword>
<dbReference type="GO" id="GO:0004663">
    <property type="term" value="F:Rab geranylgeranyltransferase activity"/>
    <property type="evidence" value="ECO:0007669"/>
    <property type="project" value="UniProtKB-UniRule"/>
</dbReference>
<comment type="function">
    <text evidence="8">Catalyzes the transfer of a geranylgeranyl moiety from geranylgeranyl diphosphate to both cysteines of proteins with the C-terminal sequence -XXCC, -XCXC and -CCXX.</text>
</comment>
<dbReference type="GO" id="GO:0046872">
    <property type="term" value="F:metal ion binding"/>
    <property type="evidence" value="ECO:0007669"/>
    <property type="project" value="UniProtKB-KW"/>
</dbReference>
<gene>
    <name evidence="11" type="ORF">FSB_LOCUS35206</name>
</gene>
<keyword evidence="9" id="KW-0472">Membrane</keyword>
<comment type="cofactor">
    <cofactor evidence="8">
        <name>Zn(2+)</name>
        <dbReference type="ChEBI" id="CHEBI:29105"/>
    </cofactor>
    <text evidence="8">Binds 1 zinc ion per subunit.</text>
</comment>
<dbReference type="SUPFAM" id="SSF48239">
    <property type="entry name" value="Terpenoid cyclases/Protein prenyltransferases"/>
    <property type="match status" value="2"/>
</dbReference>
<dbReference type="InterPro" id="IPR026873">
    <property type="entry name" value="Ptb1"/>
</dbReference>
<dbReference type="CDD" id="cd02894">
    <property type="entry name" value="GGTase-II"/>
    <property type="match status" value="1"/>
</dbReference>
<proteinExistence type="inferred from homology"/>
<organism evidence="11">
    <name type="scientific">Fagus sylvatica</name>
    <name type="common">Beechnut</name>
    <dbReference type="NCBI Taxonomy" id="28930"/>
    <lineage>
        <taxon>Eukaryota</taxon>
        <taxon>Viridiplantae</taxon>
        <taxon>Streptophyta</taxon>
        <taxon>Embryophyta</taxon>
        <taxon>Tracheophyta</taxon>
        <taxon>Spermatophyta</taxon>
        <taxon>Magnoliopsida</taxon>
        <taxon>eudicotyledons</taxon>
        <taxon>Gunneridae</taxon>
        <taxon>Pentapetalae</taxon>
        <taxon>rosids</taxon>
        <taxon>fabids</taxon>
        <taxon>Fagales</taxon>
        <taxon>Fagaceae</taxon>
        <taxon>Fagus</taxon>
    </lineage>
</organism>
<keyword evidence="5" id="KW-0677">Repeat</keyword>
<dbReference type="EC" id="2.5.1.60" evidence="8"/>
<evidence type="ECO:0000256" key="8">
    <source>
        <dbReference type="RuleBase" id="RU365076"/>
    </source>
</evidence>
<feature type="domain" description="Prenyltransferase alpha-alpha toroid" evidence="10">
    <location>
        <begin position="13"/>
        <end position="151"/>
    </location>
</feature>
<dbReference type="Gene3D" id="1.50.10.20">
    <property type="match status" value="1"/>
</dbReference>
<dbReference type="AlphaFoldDB" id="A0A2N9H6Z2"/>
<evidence type="ECO:0000256" key="6">
    <source>
        <dbReference type="ARBA" id="ARBA00022833"/>
    </source>
</evidence>
<keyword evidence="4 8" id="KW-0479">Metal-binding</keyword>
<dbReference type="PANTHER" id="PTHR11774">
    <property type="entry name" value="GERANYLGERANYL TRANSFERASE TYPE BETA SUBUNIT"/>
    <property type="match status" value="1"/>
</dbReference>
<evidence type="ECO:0000313" key="11">
    <source>
        <dbReference type="EMBL" id="SPD07324.1"/>
    </source>
</evidence>
<keyword evidence="2 8" id="KW-0637">Prenyltransferase</keyword>
<dbReference type="GO" id="GO:0005968">
    <property type="term" value="C:Rab-protein geranylgeranyltransferase complex"/>
    <property type="evidence" value="ECO:0007669"/>
    <property type="project" value="UniProtKB-UniRule"/>
</dbReference>
<protein>
    <recommendedName>
        <fullName evidence="8">Geranylgeranyl transferase type-2 subunit beta</fullName>
        <ecNumber evidence="8">2.5.1.60</ecNumber>
    </recommendedName>
</protein>
<keyword evidence="6 8" id="KW-0862">Zinc</keyword>
<evidence type="ECO:0000256" key="4">
    <source>
        <dbReference type="ARBA" id="ARBA00022723"/>
    </source>
</evidence>
<evidence type="ECO:0000256" key="2">
    <source>
        <dbReference type="ARBA" id="ARBA00022602"/>
    </source>
</evidence>
<dbReference type="InterPro" id="IPR001330">
    <property type="entry name" value="Prenyltrans"/>
</dbReference>
<keyword evidence="3 8" id="KW-0808">Transferase</keyword>
<comment type="similarity">
    <text evidence="1 8">Belongs to the protein prenyltransferase subunit beta family.</text>
</comment>
<comment type="catalytic activity">
    <reaction evidence="7 8">
        <text>geranylgeranyl diphosphate + L-cysteinyl-[protein] = S-geranylgeranyl-L-cysteinyl-[protein] + diphosphate</text>
        <dbReference type="Rhea" id="RHEA:21240"/>
        <dbReference type="Rhea" id="RHEA-COMP:10131"/>
        <dbReference type="Rhea" id="RHEA-COMP:11537"/>
        <dbReference type="ChEBI" id="CHEBI:29950"/>
        <dbReference type="ChEBI" id="CHEBI:33019"/>
        <dbReference type="ChEBI" id="CHEBI:57533"/>
        <dbReference type="ChEBI" id="CHEBI:86021"/>
        <dbReference type="EC" id="2.5.1.60"/>
    </reaction>
</comment>
<dbReference type="Pfam" id="PF00432">
    <property type="entry name" value="Prenyltrans"/>
    <property type="match status" value="2"/>
</dbReference>
<reference evidence="11" key="1">
    <citation type="submission" date="2018-02" db="EMBL/GenBank/DDBJ databases">
        <authorList>
            <person name="Cohen D.B."/>
            <person name="Kent A.D."/>
        </authorList>
    </citation>
    <scope>NUCLEOTIDE SEQUENCE</scope>
</reference>
<evidence type="ECO:0000256" key="5">
    <source>
        <dbReference type="ARBA" id="ARBA00022737"/>
    </source>
</evidence>
<feature type="domain" description="Prenyltransferase alpha-alpha toroid" evidence="10">
    <location>
        <begin position="226"/>
        <end position="346"/>
    </location>
</feature>
<feature type="transmembrane region" description="Helical" evidence="9">
    <location>
        <begin position="213"/>
        <end position="235"/>
    </location>
</feature>
<sequence length="359" mass="39702">MGELAAKKHVQYILSVEKLDTVDVDEVVSWVIKCQHESGGFGGNIGHDPHILFTLSAVQVLALFDKLNVLDVDKVTNYIAGLQNEDGSFSGDIWGEVDTRFSYIAVCCLSILRRLNKINVEKAVSYIVSCKNLDGGFGCTPGGESHAGQTLVSELLLEHRSGIENKVANALSHQVALLFVLSVKITGFEMLREDYASCPDFGEVYVALSQLDILGFCFPSFLFFSFFCCVGALAITGSLHHIDKDLLGWWLCERQVKTGGLNGRPEKLPDVCYSWWVLSSMIMIDRVHWISKEKLVQFILDCQDTENGGISDRPDDAVDVYHTYFGVAGLSLLEYPGLKAIDPAYALPVDVVNRIFFGK</sequence>
<dbReference type="PANTHER" id="PTHR11774:SF11">
    <property type="entry name" value="GERANYLGERANYL TRANSFERASE TYPE-2 SUBUNIT BETA"/>
    <property type="match status" value="1"/>
</dbReference>
<dbReference type="InterPro" id="IPR008930">
    <property type="entry name" value="Terpenoid_cyclase/PrenylTrfase"/>
</dbReference>
<evidence type="ECO:0000256" key="9">
    <source>
        <dbReference type="SAM" id="Phobius"/>
    </source>
</evidence>
<evidence type="ECO:0000256" key="3">
    <source>
        <dbReference type="ARBA" id="ARBA00022679"/>
    </source>
</evidence>
<evidence type="ECO:0000256" key="1">
    <source>
        <dbReference type="ARBA" id="ARBA00010497"/>
    </source>
</evidence>
<keyword evidence="9" id="KW-0812">Transmembrane</keyword>
<evidence type="ECO:0000259" key="10">
    <source>
        <dbReference type="Pfam" id="PF00432"/>
    </source>
</evidence>
<dbReference type="InterPro" id="IPR045089">
    <property type="entry name" value="PGGT1B-like"/>
</dbReference>
<evidence type="ECO:0000256" key="7">
    <source>
        <dbReference type="ARBA" id="ARBA00047658"/>
    </source>
</evidence>
<dbReference type="EMBL" id="OIVN01002899">
    <property type="protein sequence ID" value="SPD07324.1"/>
    <property type="molecule type" value="Genomic_DNA"/>
</dbReference>
<accession>A0A2N9H6Z2</accession>